<feature type="transmembrane region" description="Helical" evidence="2">
    <location>
        <begin position="511"/>
        <end position="529"/>
    </location>
</feature>
<feature type="transmembrane region" description="Helical" evidence="2">
    <location>
        <begin position="760"/>
        <end position="780"/>
    </location>
</feature>
<organism evidence="3 4">
    <name type="scientific">Nocardioides endophyticus</name>
    <dbReference type="NCBI Taxonomy" id="1353775"/>
    <lineage>
        <taxon>Bacteria</taxon>
        <taxon>Bacillati</taxon>
        <taxon>Actinomycetota</taxon>
        <taxon>Actinomycetes</taxon>
        <taxon>Propionibacteriales</taxon>
        <taxon>Nocardioidaceae</taxon>
        <taxon>Nocardioides</taxon>
    </lineage>
</organism>
<keyword evidence="2" id="KW-1133">Transmembrane helix</keyword>
<feature type="transmembrane region" description="Helical" evidence="2">
    <location>
        <begin position="662"/>
        <end position="679"/>
    </location>
</feature>
<feature type="region of interest" description="Disordered" evidence="1">
    <location>
        <begin position="56"/>
        <end position="81"/>
    </location>
</feature>
<keyword evidence="4" id="KW-1185">Reference proteome</keyword>
<evidence type="ECO:0008006" key="5">
    <source>
        <dbReference type="Google" id="ProtNLM"/>
    </source>
</evidence>
<feature type="transmembrane region" description="Helical" evidence="2">
    <location>
        <begin position="200"/>
        <end position="218"/>
    </location>
</feature>
<feature type="transmembrane region" description="Helical" evidence="2">
    <location>
        <begin position="248"/>
        <end position="267"/>
    </location>
</feature>
<feature type="transmembrane region" description="Helical" evidence="2">
    <location>
        <begin position="364"/>
        <end position="392"/>
    </location>
</feature>
<keyword evidence="2" id="KW-0472">Membrane</keyword>
<evidence type="ECO:0000313" key="4">
    <source>
        <dbReference type="Proteomes" id="UP001499882"/>
    </source>
</evidence>
<feature type="transmembrane region" description="Helical" evidence="2">
    <location>
        <begin position="737"/>
        <end position="754"/>
    </location>
</feature>
<name>A0ABP8YLA7_9ACTN</name>
<feature type="transmembrane region" description="Helical" evidence="2">
    <location>
        <begin position="144"/>
        <end position="164"/>
    </location>
</feature>
<evidence type="ECO:0000256" key="1">
    <source>
        <dbReference type="SAM" id="MobiDB-lite"/>
    </source>
</evidence>
<protein>
    <recommendedName>
        <fullName evidence="5">DUF2157 domain-containing protein</fullName>
    </recommendedName>
</protein>
<dbReference type="Proteomes" id="UP001499882">
    <property type="component" value="Unassembled WGS sequence"/>
</dbReference>
<feature type="transmembrane region" description="Helical" evidence="2">
    <location>
        <begin position="287"/>
        <end position="304"/>
    </location>
</feature>
<feature type="transmembrane region" description="Helical" evidence="2">
    <location>
        <begin position="176"/>
        <end position="193"/>
    </location>
</feature>
<feature type="transmembrane region" description="Helical" evidence="2">
    <location>
        <begin position="714"/>
        <end position="730"/>
    </location>
</feature>
<sequence>MARYADPFSCPDCSARLPIDVSRCPSCRIDLRGPLASELLQTLRKADDLLARLRTESAKQPAAAERTPYPAPTPAPRQRRGLSGASVPRILLSLGALCLLVAAVIFLAVAWTWLGVGGRTAVLVGLTLVSGGLGVALGRRKLRVAGDALTTVSLGLLALDVVGADNAGWLGGLSDGVLVAVSSGTVLVAALALSTATRLGAPQFVAALALSGVGFGLLGATERWQLVAALVVVGYAALAALTRLHSLMILWVAALVGGGLWWAGFAFSGLSEATSNATWRALWLDGHGYALLAASLLVLLPLLVDRKHRFVVQALTTCAAVLVTITVAVPAVDESATTLALTGLAVLATWTAVAVVAPSRWRIVALVSMAPGAAPVLSVVAALAVQAAVNAANTAPPFTATVGLRLGDPDPVAAPLLLAVGVAALVGAVEALASRTGTLLVAGGTLVAVSVVATLALYPVPLWVITTGLAAISAALLADAVRRGDAVGAVEASASGLVLLAALAVAVPSPALTTVVAALGVAAAAAVRWRGAFSMAAEAGGLLLPMAAGGLVWSGLATAGVAPEWRALPVLVLVGVLAIGLAEHEVEVGSALAALVAANGAIAAAGDTSVSLAPHLTVAGAMVTASSLIHADRRQLGWPGGALLAAATWVRLADLGVEAPEAYTLPSAVALLILGLVRLRRDETMTTARALGPGLVLATVPSLLWVLVDPVTTRAVLLGAGCLVLVLIGVRLRWSAPLVVGSVVGALLVLRELAPYAGAVPQWALIGVAGTLLTVVGITWEHRIRDVRYAAGYLRRLQ</sequence>
<evidence type="ECO:0000313" key="3">
    <source>
        <dbReference type="EMBL" id="GAA4732173.1"/>
    </source>
</evidence>
<feature type="transmembrane region" description="Helical" evidence="2">
    <location>
        <begin position="311"/>
        <end position="332"/>
    </location>
</feature>
<dbReference type="RefSeq" id="WP_345526046.1">
    <property type="nucleotide sequence ID" value="NZ_BAABKN010000009.1"/>
</dbReference>
<reference evidence="4" key="1">
    <citation type="journal article" date="2019" name="Int. J. Syst. Evol. Microbiol.">
        <title>The Global Catalogue of Microorganisms (GCM) 10K type strain sequencing project: providing services to taxonomists for standard genome sequencing and annotation.</title>
        <authorList>
            <consortium name="The Broad Institute Genomics Platform"/>
            <consortium name="The Broad Institute Genome Sequencing Center for Infectious Disease"/>
            <person name="Wu L."/>
            <person name="Ma J."/>
        </authorList>
    </citation>
    <scope>NUCLEOTIDE SEQUENCE [LARGE SCALE GENOMIC DNA]</scope>
    <source>
        <strain evidence="4">JCM 18532</strain>
    </source>
</reference>
<feature type="transmembrane region" description="Helical" evidence="2">
    <location>
        <begin position="412"/>
        <end position="432"/>
    </location>
</feature>
<feature type="transmembrane region" description="Helical" evidence="2">
    <location>
        <begin position="338"/>
        <end position="357"/>
    </location>
</feature>
<gene>
    <name evidence="3" type="ORF">GCM10023350_14440</name>
</gene>
<feature type="transmembrane region" description="Helical" evidence="2">
    <location>
        <begin position="90"/>
        <end position="114"/>
    </location>
</feature>
<feature type="transmembrane region" description="Helical" evidence="2">
    <location>
        <begin position="224"/>
        <end position="241"/>
    </location>
</feature>
<dbReference type="EMBL" id="BAABKN010000009">
    <property type="protein sequence ID" value="GAA4732173.1"/>
    <property type="molecule type" value="Genomic_DNA"/>
</dbReference>
<dbReference type="InterPro" id="IPR058062">
    <property type="entry name" value="SCO7613_C"/>
</dbReference>
<feature type="transmembrane region" description="Helical" evidence="2">
    <location>
        <begin position="541"/>
        <end position="559"/>
    </location>
</feature>
<keyword evidence="2" id="KW-0812">Transmembrane</keyword>
<comment type="caution">
    <text evidence="3">The sequence shown here is derived from an EMBL/GenBank/DDBJ whole genome shotgun (WGS) entry which is preliminary data.</text>
</comment>
<feature type="transmembrane region" description="Helical" evidence="2">
    <location>
        <begin position="691"/>
        <end position="708"/>
    </location>
</feature>
<accession>A0ABP8YLA7</accession>
<evidence type="ECO:0000256" key="2">
    <source>
        <dbReference type="SAM" id="Phobius"/>
    </source>
</evidence>
<proteinExistence type="predicted"/>
<dbReference type="NCBIfam" id="NF047321">
    <property type="entry name" value="SCO7613_CTERM"/>
    <property type="match status" value="1"/>
</dbReference>
<feature type="transmembrane region" description="Helical" evidence="2">
    <location>
        <begin position="120"/>
        <end position="137"/>
    </location>
</feature>
<feature type="transmembrane region" description="Helical" evidence="2">
    <location>
        <begin position="439"/>
        <end position="457"/>
    </location>
</feature>